<organism evidence="9 10">
    <name type="scientific">Glaciimonas immobilis</name>
    <dbReference type="NCBI Taxonomy" id="728004"/>
    <lineage>
        <taxon>Bacteria</taxon>
        <taxon>Pseudomonadati</taxon>
        <taxon>Pseudomonadota</taxon>
        <taxon>Betaproteobacteria</taxon>
        <taxon>Burkholderiales</taxon>
        <taxon>Oxalobacteraceae</taxon>
        <taxon>Glaciimonas</taxon>
    </lineage>
</organism>
<name>A0A840RT15_9BURK</name>
<dbReference type="EC" id="3.4.-.-" evidence="8"/>
<evidence type="ECO:0000256" key="3">
    <source>
        <dbReference type="ARBA" id="ARBA00022763"/>
    </source>
</evidence>
<evidence type="ECO:0000313" key="9">
    <source>
        <dbReference type="EMBL" id="MBB5200302.1"/>
    </source>
</evidence>
<dbReference type="GO" id="GO:0106300">
    <property type="term" value="P:protein-DNA covalent cross-linking repair"/>
    <property type="evidence" value="ECO:0007669"/>
    <property type="project" value="InterPro"/>
</dbReference>
<sequence>MGWTDAQYRQQDWQPNWNVPPGSEPLLMHQFGGKRAVDSVPWGFRPKWAVDRKLPMMINARLEKAATGPAFRGMFRNGRAIVPAEGWFEWTGEKGHKQPWYIKLKSGGPMFLAAITDFRPDRELQEGSGFVIVTAAAEGGLVDVHDRRPVVLAAEDALLWMDNSLSSEQAEQIARQMALGPDCFEWFMVSTEVNRAGRSEPFMVEALANR</sequence>
<protein>
    <recommendedName>
        <fullName evidence="8">Abasic site processing protein</fullName>
        <ecNumber evidence="8">3.4.-.-</ecNumber>
    </recommendedName>
</protein>
<dbReference type="Gene3D" id="3.90.1680.10">
    <property type="entry name" value="SOS response associated peptidase-like"/>
    <property type="match status" value="1"/>
</dbReference>
<dbReference type="GO" id="GO:0006508">
    <property type="term" value="P:proteolysis"/>
    <property type="evidence" value="ECO:0007669"/>
    <property type="project" value="UniProtKB-KW"/>
</dbReference>
<evidence type="ECO:0000256" key="6">
    <source>
        <dbReference type="ARBA" id="ARBA00023125"/>
    </source>
</evidence>
<keyword evidence="4 8" id="KW-0378">Hydrolase</keyword>
<dbReference type="Pfam" id="PF02586">
    <property type="entry name" value="SRAP"/>
    <property type="match status" value="1"/>
</dbReference>
<keyword evidence="10" id="KW-1185">Reference proteome</keyword>
<dbReference type="SUPFAM" id="SSF143081">
    <property type="entry name" value="BB1717-like"/>
    <property type="match status" value="1"/>
</dbReference>
<keyword evidence="2 8" id="KW-0645">Protease</keyword>
<keyword evidence="6" id="KW-0238">DNA-binding</keyword>
<dbReference type="Proteomes" id="UP000571084">
    <property type="component" value="Unassembled WGS sequence"/>
</dbReference>
<dbReference type="GO" id="GO:0008233">
    <property type="term" value="F:peptidase activity"/>
    <property type="evidence" value="ECO:0007669"/>
    <property type="project" value="UniProtKB-KW"/>
</dbReference>
<evidence type="ECO:0000256" key="1">
    <source>
        <dbReference type="ARBA" id="ARBA00008136"/>
    </source>
</evidence>
<comment type="caution">
    <text evidence="9">The sequence shown here is derived from an EMBL/GenBank/DDBJ whole genome shotgun (WGS) entry which is preliminary data.</text>
</comment>
<evidence type="ECO:0000256" key="5">
    <source>
        <dbReference type="ARBA" id="ARBA00023124"/>
    </source>
</evidence>
<dbReference type="AlphaFoldDB" id="A0A840RT15"/>
<dbReference type="PANTHER" id="PTHR13604:SF0">
    <property type="entry name" value="ABASIC SITE PROCESSING PROTEIN HMCES"/>
    <property type="match status" value="1"/>
</dbReference>
<accession>A0A840RT15</accession>
<evidence type="ECO:0000313" key="10">
    <source>
        <dbReference type="Proteomes" id="UP000571084"/>
    </source>
</evidence>
<gene>
    <name evidence="9" type="ORF">HNR39_002137</name>
</gene>
<dbReference type="PANTHER" id="PTHR13604">
    <property type="entry name" value="DC12-RELATED"/>
    <property type="match status" value="1"/>
</dbReference>
<dbReference type="InterPro" id="IPR036590">
    <property type="entry name" value="SRAP-like"/>
</dbReference>
<dbReference type="InterPro" id="IPR003738">
    <property type="entry name" value="SRAP"/>
</dbReference>
<reference evidence="9 10" key="1">
    <citation type="submission" date="2020-08" db="EMBL/GenBank/DDBJ databases">
        <title>Genomic Encyclopedia of Type Strains, Phase IV (KMG-IV): sequencing the most valuable type-strain genomes for metagenomic binning, comparative biology and taxonomic classification.</title>
        <authorList>
            <person name="Goeker M."/>
        </authorList>
    </citation>
    <scope>NUCLEOTIDE SEQUENCE [LARGE SCALE GENOMIC DNA]</scope>
    <source>
        <strain evidence="9 10">DSM 23240</strain>
    </source>
</reference>
<evidence type="ECO:0000256" key="2">
    <source>
        <dbReference type="ARBA" id="ARBA00022670"/>
    </source>
</evidence>
<keyword evidence="5" id="KW-0190">Covalent protein-DNA linkage</keyword>
<evidence type="ECO:0000256" key="4">
    <source>
        <dbReference type="ARBA" id="ARBA00022801"/>
    </source>
</evidence>
<evidence type="ECO:0000256" key="7">
    <source>
        <dbReference type="ARBA" id="ARBA00023239"/>
    </source>
</evidence>
<dbReference type="GO" id="GO:0003697">
    <property type="term" value="F:single-stranded DNA binding"/>
    <property type="evidence" value="ECO:0007669"/>
    <property type="project" value="InterPro"/>
</dbReference>
<keyword evidence="3" id="KW-0227">DNA damage</keyword>
<dbReference type="GO" id="GO:0016829">
    <property type="term" value="F:lyase activity"/>
    <property type="evidence" value="ECO:0007669"/>
    <property type="project" value="UniProtKB-KW"/>
</dbReference>
<evidence type="ECO:0000256" key="8">
    <source>
        <dbReference type="RuleBase" id="RU364100"/>
    </source>
</evidence>
<comment type="similarity">
    <text evidence="1 8">Belongs to the SOS response-associated peptidase family.</text>
</comment>
<keyword evidence="7" id="KW-0456">Lyase</keyword>
<dbReference type="EMBL" id="JACHHQ010000004">
    <property type="protein sequence ID" value="MBB5200302.1"/>
    <property type="molecule type" value="Genomic_DNA"/>
</dbReference>
<proteinExistence type="inferred from homology"/>